<feature type="compositionally biased region" description="Low complexity" evidence="5">
    <location>
        <begin position="150"/>
        <end position="160"/>
    </location>
</feature>
<feature type="compositionally biased region" description="Polar residues" evidence="5">
    <location>
        <begin position="511"/>
        <end position="527"/>
    </location>
</feature>
<comment type="caution">
    <text evidence="7">The sequence shown here is derived from an EMBL/GenBank/DDBJ whole genome shotgun (WGS) entry which is preliminary data.</text>
</comment>
<feature type="region of interest" description="Disordered" evidence="5">
    <location>
        <begin position="349"/>
        <end position="398"/>
    </location>
</feature>
<evidence type="ECO:0000256" key="4">
    <source>
        <dbReference type="ARBA" id="ARBA00023306"/>
    </source>
</evidence>
<keyword evidence="2" id="KW-0597">Phosphoprotein</keyword>
<comment type="similarity">
    <text evidence="1">Belongs to the cyclin family.</text>
</comment>
<feature type="region of interest" description="Disordered" evidence="5">
    <location>
        <begin position="486"/>
        <end position="527"/>
    </location>
</feature>
<feature type="region of interest" description="Disordered" evidence="5">
    <location>
        <begin position="132"/>
        <end position="172"/>
    </location>
</feature>
<dbReference type="FunFam" id="1.10.472.10:FF:000020">
    <property type="entry name" value="CDK5 and ABL1 enzyme substrate 1"/>
    <property type="match status" value="1"/>
</dbReference>
<proteinExistence type="inferred from homology"/>
<dbReference type="Pfam" id="PF00134">
    <property type="entry name" value="Cyclin_N"/>
    <property type="match status" value="1"/>
</dbReference>
<dbReference type="EMBL" id="ASGP02000001">
    <property type="protein sequence ID" value="KAH9527234.1"/>
    <property type="molecule type" value="Genomic_DNA"/>
</dbReference>
<dbReference type="InterPro" id="IPR012388">
    <property type="entry name" value="CABLES1/2"/>
</dbReference>
<keyword evidence="3" id="KW-0132">Cell division</keyword>
<evidence type="ECO:0000256" key="5">
    <source>
        <dbReference type="SAM" id="MobiDB-lite"/>
    </source>
</evidence>
<dbReference type="GO" id="GO:0051301">
    <property type="term" value="P:cell division"/>
    <property type="evidence" value="ECO:0007669"/>
    <property type="project" value="UniProtKB-KW"/>
</dbReference>
<evidence type="ECO:0000256" key="3">
    <source>
        <dbReference type="ARBA" id="ARBA00022618"/>
    </source>
</evidence>
<dbReference type="SUPFAM" id="SSF47954">
    <property type="entry name" value="Cyclin-like"/>
    <property type="match status" value="1"/>
</dbReference>
<evidence type="ECO:0000256" key="1">
    <source>
        <dbReference type="ARBA" id="ARBA00008742"/>
    </source>
</evidence>
<name>A0A922IDB9_DERFA</name>
<dbReference type="PANTHER" id="PTHR22896:SF0">
    <property type="entry name" value="CYCLIN N-TERMINAL DOMAIN-CONTAINING PROTEIN"/>
    <property type="match status" value="1"/>
</dbReference>
<keyword evidence="4" id="KW-0131">Cell cycle</keyword>
<feature type="compositionally biased region" description="Polar residues" evidence="5">
    <location>
        <begin position="140"/>
        <end position="149"/>
    </location>
</feature>
<feature type="compositionally biased region" description="Polar residues" evidence="5">
    <location>
        <begin position="365"/>
        <end position="376"/>
    </location>
</feature>
<reference evidence="7" key="1">
    <citation type="submission" date="2013-05" db="EMBL/GenBank/DDBJ databases">
        <authorList>
            <person name="Yim A.K.Y."/>
            <person name="Chan T.F."/>
            <person name="Ji K.M."/>
            <person name="Liu X.Y."/>
            <person name="Zhou J.W."/>
            <person name="Li R.Q."/>
            <person name="Yang K.Y."/>
            <person name="Li J."/>
            <person name="Li M."/>
            <person name="Law P.T.W."/>
            <person name="Wu Y.L."/>
            <person name="Cai Z.L."/>
            <person name="Qin H."/>
            <person name="Bao Y."/>
            <person name="Leung R.K.K."/>
            <person name="Ng P.K.S."/>
            <person name="Zou J."/>
            <person name="Zhong X.J."/>
            <person name="Ran P.X."/>
            <person name="Zhong N.S."/>
            <person name="Liu Z.G."/>
            <person name="Tsui S.K.W."/>
        </authorList>
    </citation>
    <scope>NUCLEOTIDE SEQUENCE</scope>
    <source>
        <strain evidence="7">Derf</strain>
        <tissue evidence="7">Whole organism</tissue>
    </source>
</reference>
<evidence type="ECO:0000259" key="6">
    <source>
        <dbReference type="Pfam" id="PF00134"/>
    </source>
</evidence>
<dbReference type="AlphaFoldDB" id="A0A922IDB9"/>
<feature type="domain" description="Cyclin N-terminal" evidence="6">
    <location>
        <begin position="740"/>
        <end position="841"/>
    </location>
</feature>
<reference evidence="7" key="2">
    <citation type="journal article" date="2022" name="Res Sq">
        <title>Comparative Genomics Reveals Insights into the Divergent Evolution of Astigmatic Mites and Household Pest Adaptations.</title>
        <authorList>
            <person name="Xiong Q."/>
            <person name="Wan A.T.-Y."/>
            <person name="Liu X.-Y."/>
            <person name="Fung C.S.-H."/>
            <person name="Xiao X."/>
            <person name="Malainual N."/>
            <person name="Hou J."/>
            <person name="Wang L."/>
            <person name="Wang M."/>
            <person name="Yang K."/>
            <person name="Cui Y."/>
            <person name="Leung E."/>
            <person name="Nong W."/>
            <person name="Shin S.-K."/>
            <person name="Au S."/>
            <person name="Jeong K.Y."/>
            <person name="Chew F.T."/>
            <person name="Hui J."/>
            <person name="Leung T.F."/>
            <person name="Tungtrongchitr A."/>
            <person name="Zhong N."/>
            <person name="Liu Z."/>
            <person name="Tsui S."/>
        </authorList>
    </citation>
    <scope>NUCLEOTIDE SEQUENCE</scope>
    <source>
        <strain evidence="7">Derf</strain>
        <tissue evidence="7">Whole organism</tissue>
    </source>
</reference>
<dbReference type="GO" id="GO:0005829">
    <property type="term" value="C:cytosol"/>
    <property type="evidence" value="ECO:0007669"/>
    <property type="project" value="UniProtKB-ARBA"/>
</dbReference>
<evidence type="ECO:0000256" key="2">
    <source>
        <dbReference type="ARBA" id="ARBA00022553"/>
    </source>
</evidence>
<protein>
    <submittedName>
        <fullName evidence="7">CDK5 and ABL1 enzyme substrate 1</fullName>
    </submittedName>
</protein>
<keyword evidence="8" id="KW-1185">Reference proteome</keyword>
<gene>
    <name evidence="7" type="primary">CABLES1_1</name>
    <name evidence="7" type="ORF">DERF_001266</name>
</gene>
<evidence type="ECO:0000313" key="8">
    <source>
        <dbReference type="Proteomes" id="UP000790347"/>
    </source>
</evidence>
<organism evidence="7 8">
    <name type="scientific">Dermatophagoides farinae</name>
    <name type="common">American house dust mite</name>
    <dbReference type="NCBI Taxonomy" id="6954"/>
    <lineage>
        <taxon>Eukaryota</taxon>
        <taxon>Metazoa</taxon>
        <taxon>Ecdysozoa</taxon>
        <taxon>Arthropoda</taxon>
        <taxon>Chelicerata</taxon>
        <taxon>Arachnida</taxon>
        <taxon>Acari</taxon>
        <taxon>Acariformes</taxon>
        <taxon>Sarcoptiformes</taxon>
        <taxon>Astigmata</taxon>
        <taxon>Psoroptidia</taxon>
        <taxon>Analgoidea</taxon>
        <taxon>Pyroglyphidae</taxon>
        <taxon>Dermatophagoidinae</taxon>
        <taxon>Dermatophagoides</taxon>
    </lineage>
</organism>
<dbReference type="GO" id="GO:0051726">
    <property type="term" value="P:regulation of cell cycle"/>
    <property type="evidence" value="ECO:0007669"/>
    <property type="project" value="InterPro"/>
</dbReference>
<dbReference type="InterPro" id="IPR036915">
    <property type="entry name" value="Cyclin-like_sf"/>
</dbReference>
<dbReference type="InterPro" id="IPR006671">
    <property type="entry name" value="Cyclin_N"/>
</dbReference>
<dbReference type="Proteomes" id="UP000790347">
    <property type="component" value="Unassembled WGS sequence"/>
</dbReference>
<sequence>MVSSSSLKFQYRQQQQQYIDDKFKSYNNHHHHGIIMINNQKFCSSQIVDPISKYGAKTLTFLYHGSTTTTIITTTTTKLQKCDNQMAAAIKRQQSRRRLAAITFLSNISLDGSHRDTNLGVIFNLNLHHHHHHHNHHEYSSANETNGQLQQHQHQQSSNDDNNKVFSDGGGDRIFASKSNTIDVSEKENINWNVSSSIDSTATQIMNVDNDHHQHQHQHHNLYKNNNRSLSIDETDSVRNFGNQKYSYSINSVASSFSSDNSSPGINVNNNNNNNVNVNINNQLSNHNHVEPHSADIVLPCSSLSSSSNKNGGNEQICFGCTRCITTVATTNNNRIHCSTMLSRSIEETSSASHQHNQRRLIKTTELSTASTGSTKSSLNDSSENENNEMNNTNGGGKHCKINYGSMENLGMKFTGNLNRIRTTSFGSHKSISSTSHHRLCNRPYHDATCCVNKKNPHDLSTGRNYVFITTKTRQPVSVFSSIPINNKRNSHHYHSSRTDSISTTKEHHSFNSSSKRSTRHISGSRQLSTITDGESCNLLMGVIDEQLGLDTIEEEISFSPLLGPNNKKFKPNNISEAIAFNNSIVMNRCLAASSTSTSSRNNHHYDSFGTTTTLTTNGMTSPMILGTSPINSNNCINNHNNNNNDQGSSLPNTPEFPLKIDYSTVNWPYFATASPQCLKELVYHPNLLDDPELIAGKHSTLLAFPSFVTSIIDYVKPQDLKKELNDKFRERFPHIQLTLSKLRSIKKEMCKIARNECGLDFLTIAQAYVYFEKLILKLLITKQNRKLCAGACLVLSAKLNDVKGADLKLLIEKIESGFRLNRKELLNTEFGVLVALEFCLLLPTWQIQPHYQRLMYES</sequence>
<dbReference type="PANTHER" id="PTHR22896">
    <property type="entry name" value="CDK5 AND ABL1 ENZYME SUBSTRATE 1"/>
    <property type="match status" value="1"/>
</dbReference>
<dbReference type="Gene3D" id="1.10.472.10">
    <property type="entry name" value="Cyclin-like"/>
    <property type="match status" value="1"/>
</dbReference>
<evidence type="ECO:0000313" key="7">
    <source>
        <dbReference type="EMBL" id="KAH9527234.1"/>
    </source>
</evidence>
<dbReference type="CDD" id="cd20556">
    <property type="entry name" value="CYCLIN_CABLES"/>
    <property type="match status" value="1"/>
</dbReference>
<accession>A0A922IDB9</accession>